<evidence type="ECO:0008006" key="4">
    <source>
        <dbReference type="Google" id="ProtNLM"/>
    </source>
</evidence>
<protein>
    <recommendedName>
        <fullName evidence="4">Lipoprotein</fullName>
    </recommendedName>
</protein>
<keyword evidence="3" id="KW-1185">Reference proteome</keyword>
<comment type="caution">
    <text evidence="2">The sequence shown here is derived from an EMBL/GenBank/DDBJ whole genome shotgun (WGS) entry which is preliminary data.</text>
</comment>
<feature type="signal peptide" evidence="1">
    <location>
        <begin position="1"/>
        <end position="20"/>
    </location>
</feature>
<dbReference type="RefSeq" id="WP_380012950.1">
    <property type="nucleotide sequence ID" value="NZ_JBHLYR010000052.1"/>
</dbReference>
<keyword evidence="1" id="KW-0732">Signal</keyword>
<gene>
    <name evidence="2" type="ORF">ACFFLM_17015</name>
</gene>
<evidence type="ECO:0000256" key="1">
    <source>
        <dbReference type="SAM" id="SignalP"/>
    </source>
</evidence>
<dbReference type="EMBL" id="JBHLYR010000052">
    <property type="protein sequence ID" value="MFB9993666.1"/>
    <property type="molecule type" value="Genomic_DNA"/>
</dbReference>
<organism evidence="2 3">
    <name type="scientific">Deinococcus oregonensis</name>
    <dbReference type="NCBI Taxonomy" id="1805970"/>
    <lineage>
        <taxon>Bacteria</taxon>
        <taxon>Thermotogati</taxon>
        <taxon>Deinococcota</taxon>
        <taxon>Deinococci</taxon>
        <taxon>Deinococcales</taxon>
        <taxon>Deinococcaceae</taxon>
        <taxon>Deinococcus</taxon>
    </lineage>
</organism>
<accession>A0ABV6B5E7</accession>
<sequence>MKKLLFTLAIPALLASCAPAVVGAQSYNPVALETPLSVVRVAPGQSLFVQIKYPRNMLGVPESLFDAVVINFAQRAGVGDVASPENRADWLKMTASDLPKGVNVELIQAGLMKDIRRTRDKTDSVEVSFSEVVRVVLKVTAQPDAELGLNLAELNFTGNGVDDSEMLSLSVEK</sequence>
<name>A0ABV6B5E7_9DEIO</name>
<reference evidence="2 3" key="1">
    <citation type="submission" date="2024-09" db="EMBL/GenBank/DDBJ databases">
        <authorList>
            <person name="Sun Q."/>
            <person name="Mori K."/>
        </authorList>
    </citation>
    <scope>NUCLEOTIDE SEQUENCE [LARGE SCALE GENOMIC DNA]</scope>
    <source>
        <strain evidence="2 3">JCM 13503</strain>
    </source>
</reference>
<evidence type="ECO:0000313" key="2">
    <source>
        <dbReference type="EMBL" id="MFB9993666.1"/>
    </source>
</evidence>
<dbReference type="Proteomes" id="UP001589733">
    <property type="component" value="Unassembled WGS sequence"/>
</dbReference>
<feature type="chain" id="PRO_5046751464" description="Lipoprotein" evidence="1">
    <location>
        <begin position="21"/>
        <end position="173"/>
    </location>
</feature>
<dbReference type="PROSITE" id="PS51257">
    <property type="entry name" value="PROKAR_LIPOPROTEIN"/>
    <property type="match status" value="1"/>
</dbReference>
<evidence type="ECO:0000313" key="3">
    <source>
        <dbReference type="Proteomes" id="UP001589733"/>
    </source>
</evidence>
<proteinExistence type="predicted"/>